<evidence type="ECO:0000256" key="1">
    <source>
        <dbReference type="ARBA" id="ARBA00005189"/>
    </source>
</evidence>
<evidence type="ECO:0000256" key="5">
    <source>
        <dbReference type="ARBA" id="ARBA00024073"/>
    </source>
</evidence>
<dbReference type="Pfam" id="PF02803">
    <property type="entry name" value="Thiolase_C"/>
    <property type="match status" value="1"/>
</dbReference>
<dbReference type="PIRSF" id="PIRSF000429">
    <property type="entry name" value="Ac-CoA_Ac_transf"/>
    <property type="match status" value="1"/>
</dbReference>
<sequence>MSFPMNVTVASAVRTAVGRAGKGTLKDTRPDDLAATVMDEALNRVDGLDGADVGDVMLGCAMPEAEQGLNIARNAVFLSKLPDSVPAETINRFCSSGLQAIAHAAQAVHSGQMDVAMGGGVESMSMVPMGGHKLSLNPKLVDSYPEAYIGMGHTAERVAAKFGVTRADQDAFAASSHEKALKAIADGKFKDEIVAMQARVFGKDGPTELTFDTDECPRPGTTVEGLAKLRTVFNPKGTVTAGNASPMNDGAAAAILLSEAKASALGVKGLGKMRAFAVAGCAPDIMGIGPIPAIQKLLGQVDLKVSDIDLFEVNEAFAAQAVYCQRELEIDVDRLNVNGGAIALGHPLGCTGAKLTATLLYELERRQGRFGVVAMCIGGGMGAAGLFERG</sequence>
<evidence type="ECO:0000256" key="2">
    <source>
        <dbReference type="ARBA" id="ARBA00010982"/>
    </source>
</evidence>
<evidence type="ECO:0000256" key="3">
    <source>
        <dbReference type="ARBA" id="ARBA00022679"/>
    </source>
</evidence>
<dbReference type="GO" id="GO:0005737">
    <property type="term" value="C:cytoplasm"/>
    <property type="evidence" value="ECO:0007669"/>
    <property type="project" value="UniProtKB-ARBA"/>
</dbReference>
<dbReference type="SUPFAM" id="SSF53901">
    <property type="entry name" value="Thiolase-like"/>
    <property type="match status" value="2"/>
</dbReference>
<dbReference type="PROSITE" id="PS00098">
    <property type="entry name" value="THIOLASE_1"/>
    <property type="match status" value="1"/>
</dbReference>
<dbReference type="InterPro" id="IPR016039">
    <property type="entry name" value="Thiolase-like"/>
</dbReference>
<dbReference type="PROSITE" id="PS00099">
    <property type="entry name" value="THIOLASE_3"/>
    <property type="match status" value="1"/>
</dbReference>
<dbReference type="InterPro" id="IPR020615">
    <property type="entry name" value="Thiolase_acyl_enz_int_AS"/>
</dbReference>
<evidence type="ECO:0000256" key="6">
    <source>
        <dbReference type="PIRSR" id="PIRSR000429-1"/>
    </source>
</evidence>
<evidence type="ECO:0000259" key="8">
    <source>
        <dbReference type="Pfam" id="PF00108"/>
    </source>
</evidence>
<feature type="active site" description="Proton acceptor" evidence="6">
    <location>
        <position position="346"/>
    </location>
</feature>
<name>E7C3K6_9BACT</name>
<feature type="domain" description="Thiolase N-terminal" evidence="8">
    <location>
        <begin position="7"/>
        <end position="259"/>
    </location>
</feature>
<comment type="similarity">
    <text evidence="2 7">Belongs to the thiolase-like superfamily. Thiolase family.</text>
</comment>
<proteinExistence type="inferred from homology"/>
<feature type="active site" description="Acyl-thioester intermediate" evidence="6">
    <location>
        <position position="94"/>
    </location>
</feature>
<dbReference type="InterPro" id="IPR020610">
    <property type="entry name" value="Thiolase_AS"/>
</dbReference>
<comment type="pathway">
    <text evidence="1">Lipid metabolism.</text>
</comment>
<dbReference type="InterPro" id="IPR020613">
    <property type="entry name" value="Thiolase_CS"/>
</dbReference>
<dbReference type="AlphaFoldDB" id="E7C3K6"/>
<dbReference type="PANTHER" id="PTHR43853">
    <property type="entry name" value="3-KETOACYL-COA THIOLASE, PEROXISOMAL"/>
    <property type="match status" value="1"/>
</dbReference>
<dbReference type="InterPro" id="IPR002155">
    <property type="entry name" value="Thiolase"/>
</dbReference>
<dbReference type="InterPro" id="IPR050215">
    <property type="entry name" value="Thiolase-like_sf_Thiolase"/>
</dbReference>
<evidence type="ECO:0000259" key="9">
    <source>
        <dbReference type="Pfam" id="PF02803"/>
    </source>
</evidence>
<dbReference type="EMBL" id="GU567973">
    <property type="protein sequence ID" value="ADI22030.1"/>
    <property type="molecule type" value="Genomic_DNA"/>
</dbReference>
<dbReference type="InterPro" id="IPR020616">
    <property type="entry name" value="Thiolase_N"/>
</dbReference>
<evidence type="ECO:0000256" key="7">
    <source>
        <dbReference type="RuleBase" id="RU003557"/>
    </source>
</evidence>
<dbReference type="Gene3D" id="3.40.47.10">
    <property type="match status" value="1"/>
</dbReference>
<dbReference type="InterPro" id="IPR020617">
    <property type="entry name" value="Thiolase_C"/>
</dbReference>
<dbReference type="EC" id="2.3.1.16" evidence="5"/>
<dbReference type="PANTHER" id="PTHR43853:SF21">
    <property type="entry name" value="STEROID 3-KETOACYL-COA THIOLASE"/>
    <property type="match status" value="1"/>
</dbReference>
<evidence type="ECO:0000256" key="4">
    <source>
        <dbReference type="ARBA" id="ARBA00023315"/>
    </source>
</evidence>
<dbReference type="Pfam" id="PF00108">
    <property type="entry name" value="Thiolase_N"/>
    <property type="match status" value="1"/>
</dbReference>
<protein>
    <recommendedName>
        <fullName evidence="5">acetyl-CoA C-acyltransferase</fullName>
        <ecNumber evidence="5">2.3.1.16</ecNumber>
    </recommendedName>
</protein>
<dbReference type="GO" id="GO:0006635">
    <property type="term" value="P:fatty acid beta-oxidation"/>
    <property type="evidence" value="ECO:0007669"/>
    <property type="project" value="TreeGrafter"/>
</dbReference>
<feature type="active site" description="Proton acceptor" evidence="6">
    <location>
        <position position="376"/>
    </location>
</feature>
<dbReference type="NCBIfam" id="TIGR01930">
    <property type="entry name" value="AcCoA-C-Actrans"/>
    <property type="match status" value="1"/>
</dbReference>
<evidence type="ECO:0000313" key="10">
    <source>
        <dbReference type="EMBL" id="ADI22030.1"/>
    </source>
</evidence>
<feature type="domain" description="Thiolase C-terminal" evidence="9">
    <location>
        <begin position="269"/>
        <end position="388"/>
    </location>
</feature>
<dbReference type="GO" id="GO:0003988">
    <property type="term" value="F:acetyl-CoA C-acyltransferase activity"/>
    <property type="evidence" value="ECO:0007669"/>
    <property type="project" value="UniProtKB-EC"/>
</dbReference>
<dbReference type="GO" id="GO:0010124">
    <property type="term" value="P:phenylacetate catabolic process"/>
    <property type="evidence" value="ECO:0007669"/>
    <property type="project" value="TreeGrafter"/>
</dbReference>
<dbReference type="FunFam" id="3.40.47.10:FF:000010">
    <property type="entry name" value="Acetyl-CoA acetyltransferase (Thiolase)"/>
    <property type="match status" value="1"/>
</dbReference>
<keyword evidence="3 7" id="KW-0808">Transferase</keyword>
<keyword evidence="4 7" id="KW-0012">Acyltransferase</keyword>
<dbReference type="PROSITE" id="PS00737">
    <property type="entry name" value="THIOLASE_2"/>
    <property type="match status" value="1"/>
</dbReference>
<accession>E7C3K6</accession>
<dbReference type="CDD" id="cd00751">
    <property type="entry name" value="thiolase"/>
    <property type="match status" value="1"/>
</dbReference>
<organism evidence="10">
    <name type="scientific">uncultured myxobacterium HF0200_05J13</name>
    <dbReference type="NCBI Taxonomy" id="723557"/>
    <lineage>
        <taxon>Bacteria</taxon>
        <taxon>Pseudomonadati</taxon>
        <taxon>Myxococcota</taxon>
        <taxon>Myxococcia</taxon>
        <taxon>Myxococcales</taxon>
        <taxon>environmental samples</taxon>
    </lineage>
</organism>
<reference evidence="10" key="1">
    <citation type="submission" date="2010-01" db="EMBL/GenBank/DDBJ databases">
        <title>Genome fragments of uncultured bacteria from the North Pacific subtropical Gyre.</title>
        <authorList>
            <person name="Pham V.D."/>
            <person name="Delong E.F."/>
        </authorList>
    </citation>
    <scope>NUCLEOTIDE SEQUENCE</scope>
</reference>